<dbReference type="InterPro" id="IPR059226">
    <property type="entry name" value="Choice_anch_Q_dom"/>
</dbReference>
<accession>A0A1I4Y8A4</accession>
<evidence type="ECO:0008006" key="4">
    <source>
        <dbReference type="Google" id="ProtNLM"/>
    </source>
</evidence>
<evidence type="ECO:0000313" key="3">
    <source>
        <dbReference type="Proteomes" id="UP000198575"/>
    </source>
</evidence>
<gene>
    <name evidence="2" type="ORF">SAMN05216289_11555</name>
</gene>
<name>A0A1I4Y8A4_9GAMM</name>
<dbReference type="NCBIfam" id="NF041518">
    <property type="entry name" value="choice_anch_Q"/>
    <property type="match status" value="1"/>
</dbReference>
<dbReference type="InterPro" id="IPR011050">
    <property type="entry name" value="Pectin_lyase_fold/virulence"/>
</dbReference>
<evidence type="ECO:0000256" key="1">
    <source>
        <dbReference type="SAM" id="SignalP"/>
    </source>
</evidence>
<proteinExistence type="predicted"/>
<dbReference type="OrthoDB" id="5931607at2"/>
<keyword evidence="3" id="KW-1185">Reference proteome</keyword>
<dbReference type="EMBL" id="FOVF01000015">
    <property type="protein sequence ID" value="SFN33799.1"/>
    <property type="molecule type" value="Genomic_DNA"/>
</dbReference>
<dbReference type="RefSeq" id="WP_092408047.1">
    <property type="nucleotide sequence ID" value="NZ_FOVF01000015.1"/>
</dbReference>
<reference evidence="2 3" key="1">
    <citation type="submission" date="2016-10" db="EMBL/GenBank/DDBJ databases">
        <authorList>
            <person name="de Groot N.N."/>
        </authorList>
    </citation>
    <scope>NUCLEOTIDE SEQUENCE [LARGE SCALE GENOMIC DNA]</scope>
    <source>
        <strain evidence="2 3">CGMCC 1.7659</strain>
    </source>
</reference>
<keyword evidence="1" id="KW-0732">Signal</keyword>
<dbReference type="STRING" id="578942.SAMN05216289_11555"/>
<sequence length="357" mass="36810">MRIGMSKAGLLILILAAGNATAAVFCAATTSSIQQALAIAGSNGETDTIRIIIGSYAPAAGSIAFSYSTNEDNALSIEGGYTFGCGVRVDKASLTVLSGSGMRQVMRLYAQGSGAISVKNLTIEDGNAPSRGAGLSVEGPTGAFFVGFTGSVTVERVIFLGNRSTAEAGGLAIATRGGSIVVRGNLLAFNQCGDDNCALWIQSLASDPLTVIFGGNTVALNTCILGASGCDSGGARFLGQQNAVIYDNLFAFHSGADLSLQNPAVTADLYYNNIEVLTGITDTEVGTVNVPNPEFFDALAEDFRLLPTSPLRNLGNAPFPLPSIDLDGKPRIIESAPELGAYEILDILFADGFDGEP</sequence>
<dbReference type="Proteomes" id="UP000198575">
    <property type="component" value="Unassembled WGS sequence"/>
</dbReference>
<dbReference type="AlphaFoldDB" id="A0A1I4Y8A4"/>
<feature type="chain" id="PRO_5011699381" description="Right handed beta helix region" evidence="1">
    <location>
        <begin position="23"/>
        <end position="357"/>
    </location>
</feature>
<protein>
    <recommendedName>
        <fullName evidence="4">Right handed beta helix region</fullName>
    </recommendedName>
</protein>
<organism evidence="2 3">
    <name type="scientific">Dokdonella immobilis</name>
    <dbReference type="NCBI Taxonomy" id="578942"/>
    <lineage>
        <taxon>Bacteria</taxon>
        <taxon>Pseudomonadati</taxon>
        <taxon>Pseudomonadota</taxon>
        <taxon>Gammaproteobacteria</taxon>
        <taxon>Lysobacterales</taxon>
        <taxon>Rhodanobacteraceae</taxon>
        <taxon>Dokdonella</taxon>
    </lineage>
</organism>
<feature type="signal peptide" evidence="1">
    <location>
        <begin position="1"/>
        <end position="22"/>
    </location>
</feature>
<dbReference type="SUPFAM" id="SSF51126">
    <property type="entry name" value="Pectin lyase-like"/>
    <property type="match status" value="1"/>
</dbReference>
<evidence type="ECO:0000313" key="2">
    <source>
        <dbReference type="EMBL" id="SFN33799.1"/>
    </source>
</evidence>